<reference evidence="1" key="1">
    <citation type="submission" date="2022-07" db="EMBL/GenBank/DDBJ databases">
        <title>Genome Sequence of Phlebia brevispora.</title>
        <authorList>
            <person name="Buettner E."/>
        </authorList>
    </citation>
    <scope>NUCLEOTIDE SEQUENCE</scope>
    <source>
        <strain evidence="1">MPL23</strain>
    </source>
</reference>
<sequence length="228" mass="25320">MRAYHVAKGQVRSMAGANYMGGRVNAAKARVRDADGRMQRNHFGKQKLAVLSRGLHHRGNDGKNIQSAHKDDAISSIGFAHAQQARSRESYSNETEYRGNENKQEMSTPPPKRRRTDSGPSRSELSSGSRDSKSQSSRLLRELDLSEPLCMRAQVKRLLGFSDFAGLSRTSPSLQLGTPPDPLGNRVLTEVFYLFSMQYKRRQHGLASYTAGRPVFCIPSTLSGQQPI</sequence>
<keyword evidence="2" id="KW-1185">Reference proteome</keyword>
<organism evidence="1 2">
    <name type="scientific">Phlebia brevispora</name>
    <dbReference type="NCBI Taxonomy" id="194682"/>
    <lineage>
        <taxon>Eukaryota</taxon>
        <taxon>Fungi</taxon>
        <taxon>Dikarya</taxon>
        <taxon>Basidiomycota</taxon>
        <taxon>Agaricomycotina</taxon>
        <taxon>Agaricomycetes</taxon>
        <taxon>Polyporales</taxon>
        <taxon>Meruliaceae</taxon>
        <taxon>Phlebia</taxon>
    </lineage>
</organism>
<gene>
    <name evidence="1" type="ORF">NM688_g8628</name>
</gene>
<evidence type="ECO:0000313" key="1">
    <source>
        <dbReference type="EMBL" id="KAJ3524063.1"/>
    </source>
</evidence>
<name>A0ACC1RQS5_9APHY</name>
<comment type="caution">
    <text evidence="1">The sequence shown here is derived from an EMBL/GenBank/DDBJ whole genome shotgun (WGS) entry which is preliminary data.</text>
</comment>
<evidence type="ECO:0000313" key="2">
    <source>
        <dbReference type="Proteomes" id="UP001148662"/>
    </source>
</evidence>
<proteinExistence type="predicted"/>
<dbReference type="Proteomes" id="UP001148662">
    <property type="component" value="Unassembled WGS sequence"/>
</dbReference>
<protein>
    <submittedName>
        <fullName evidence="1">Uncharacterized protein</fullName>
    </submittedName>
</protein>
<accession>A0ACC1RQS5</accession>
<dbReference type="EMBL" id="JANHOG010002376">
    <property type="protein sequence ID" value="KAJ3524063.1"/>
    <property type="molecule type" value="Genomic_DNA"/>
</dbReference>